<keyword evidence="7" id="KW-0255">Endonuclease</keyword>
<dbReference type="InterPro" id="IPR018246">
    <property type="entry name" value="AP_endonuc_F2_Zn_BS"/>
</dbReference>
<dbReference type="SUPFAM" id="SSF51658">
    <property type="entry name" value="Xylose isomerase-like"/>
    <property type="match status" value="1"/>
</dbReference>
<feature type="binding site" evidence="7">
    <location>
        <position position="228"/>
    </location>
    <ligand>
        <name>Zn(2+)</name>
        <dbReference type="ChEBI" id="CHEBI:29105"/>
        <label>3</label>
    </ligand>
</feature>
<feature type="binding site" evidence="7">
    <location>
        <position position="175"/>
    </location>
    <ligand>
        <name>Zn(2+)</name>
        <dbReference type="ChEBI" id="CHEBI:29105"/>
        <label>2</label>
    </ligand>
</feature>
<reference evidence="9 10" key="1">
    <citation type="journal article" date="2016" name="Nat. Commun.">
        <title>Thousands of microbial genomes shed light on interconnected biogeochemical processes in an aquifer system.</title>
        <authorList>
            <person name="Anantharaman K."/>
            <person name="Brown C.T."/>
            <person name="Hug L.A."/>
            <person name="Sharon I."/>
            <person name="Castelle C.J."/>
            <person name="Probst A.J."/>
            <person name="Thomas B.C."/>
            <person name="Singh A."/>
            <person name="Wilkins M.J."/>
            <person name="Karaoz U."/>
            <person name="Brodie E.L."/>
            <person name="Williams K.H."/>
            <person name="Hubbard S.S."/>
            <person name="Banfield J.F."/>
        </authorList>
    </citation>
    <scope>NUCLEOTIDE SEQUENCE [LARGE SCALE GENOMIC DNA]</scope>
</reference>
<dbReference type="HAMAP" id="MF_00152">
    <property type="entry name" value="Nfo"/>
    <property type="match status" value="1"/>
</dbReference>
<comment type="cofactor">
    <cofactor evidence="7">
        <name>Zn(2+)</name>
        <dbReference type="ChEBI" id="CHEBI:29105"/>
    </cofactor>
    <text evidence="7">Binds 3 Zn(2+) ions.</text>
</comment>
<feature type="binding site" evidence="7">
    <location>
        <position position="226"/>
    </location>
    <ligand>
        <name>Zn(2+)</name>
        <dbReference type="ChEBI" id="CHEBI:29105"/>
        <label>3</label>
    </ligand>
</feature>
<dbReference type="Proteomes" id="UP000176284">
    <property type="component" value="Unassembled WGS sequence"/>
</dbReference>
<comment type="function">
    <text evidence="7">Endonuclease IV plays a role in DNA repair. It cleaves phosphodiester bonds at apurinic or apyrimidinic (AP) sites, generating a 3'-hydroxyl group and a 5'-terminal sugar phosphate.</text>
</comment>
<dbReference type="GO" id="GO:0008081">
    <property type="term" value="F:phosphoric diester hydrolase activity"/>
    <property type="evidence" value="ECO:0007669"/>
    <property type="project" value="TreeGrafter"/>
</dbReference>
<dbReference type="GO" id="GO:0008833">
    <property type="term" value="F:deoxyribonuclease IV (phage-T4-induced) activity"/>
    <property type="evidence" value="ECO:0007669"/>
    <property type="project" value="UniProtKB-UniRule"/>
</dbReference>
<feature type="binding site" evidence="7">
    <location>
        <position position="66"/>
    </location>
    <ligand>
        <name>Zn(2+)</name>
        <dbReference type="ChEBI" id="CHEBI:29105"/>
        <label>1</label>
    </ligand>
</feature>
<comment type="similarity">
    <text evidence="1 7">Belongs to the AP endonuclease 2 family.</text>
</comment>
<comment type="caution">
    <text evidence="9">The sequence shown here is derived from an EMBL/GenBank/DDBJ whole genome shotgun (WGS) entry which is preliminary data.</text>
</comment>
<dbReference type="GO" id="GO:0006284">
    <property type="term" value="P:base-excision repair"/>
    <property type="evidence" value="ECO:0007669"/>
    <property type="project" value="TreeGrafter"/>
</dbReference>
<dbReference type="PROSITE" id="PS00731">
    <property type="entry name" value="AP_NUCLEASE_F2_3"/>
    <property type="match status" value="1"/>
</dbReference>
<feature type="binding site" evidence="7">
    <location>
        <position position="142"/>
    </location>
    <ligand>
        <name>Zn(2+)</name>
        <dbReference type="ChEBI" id="CHEBI:29105"/>
        <label>1</label>
    </ligand>
</feature>
<feature type="binding site" evidence="7">
    <location>
        <position position="258"/>
    </location>
    <ligand>
        <name>Zn(2+)</name>
        <dbReference type="ChEBI" id="CHEBI:29105"/>
        <label>2</label>
    </ligand>
</feature>
<keyword evidence="3 7" id="KW-0227">DNA damage</keyword>
<keyword evidence="2 7" id="KW-0479">Metal-binding</keyword>
<dbReference type="PANTHER" id="PTHR21445:SF0">
    <property type="entry name" value="APURINIC-APYRIMIDINIC ENDONUCLEASE"/>
    <property type="match status" value="1"/>
</dbReference>
<dbReference type="GO" id="GO:0003906">
    <property type="term" value="F:DNA-(apurinic or apyrimidinic site) endonuclease activity"/>
    <property type="evidence" value="ECO:0007669"/>
    <property type="project" value="TreeGrafter"/>
</dbReference>
<evidence type="ECO:0000256" key="1">
    <source>
        <dbReference type="ARBA" id="ARBA00005340"/>
    </source>
</evidence>
<evidence type="ECO:0000256" key="2">
    <source>
        <dbReference type="ARBA" id="ARBA00022723"/>
    </source>
</evidence>
<keyword evidence="7" id="KW-0540">Nuclease</keyword>
<dbReference type="EC" id="3.1.21.2" evidence="7"/>
<feature type="binding site" evidence="7">
    <location>
        <position position="106"/>
    </location>
    <ligand>
        <name>Zn(2+)</name>
        <dbReference type="ChEBI" id="CHEBI:29105"/>
        <label>1</label>
    </ligand>
</feature>
<accession>A0A1G1ZVI0</accession>
<keyword evidence="6 7" id="KW-0234">DNA repair</keyword>
<evidence type="ECO:0000313" key="9">
    <source>
        <dbReference type="EMBL" id="OGY67750.1"/>
    </source>
</evidence>
<comment type="catalytic activity">
    <reaction evidence="7">
        <text>Endonucleolytic cleavage to 5'-phosphooligonucleotide end-products.</text>
        <dbReference type="EC" id="3.1.21.2"/>
    </reaction>
</comment>
<proteinExistence type="inferred from homology"/>
<dbReference type="Gene3D" id="3.20.20.150">
    <property type="entry name" value="Divalent-metal-dependent TIM barrel enzymes"/>
    <property type="match status" value="1"/>
</dbReference>
<sequence>MKIGGHVSTAGGLYKAIENAARIGANAIQIFGASPQQWRVGMPDSAGMKRYRDALGKSDVQSVYLHGAYLVNLGSATKELVEKSIQNLADHLAITELIGGQGLIFHIGSAGEQKKEAAIKKVIASMRVVLQKVPGKAQLIMENAAGSGQKLGSTPEEMGVIMNALDSDRVKVCFDTAHAFEAGIIETYSPAEIKNHFDAWDKAIGIKNLVALHVNDSKSPFNSHYDRHENLGKGFIGLKSFKNLAKEKRLHDKAWLLEVPGFDDEGPDKKNVDILKSCFVK</sequence>
<dbReference type="CDD" id="cd00019">
    <property type="entry name" value="AP2Ec"/>
    <property type="match status" value="1"/>
</dbReference>
<dbReference type="GO" id="GO:0003677">
    <property type="term" value="F:DNA binding"/>
    <property type="evidence" value="ECO:0007669"/>
    <property type="project" value="InterPro"/>
</dbReference>
<dbReference type="Pfam" id="PF01261">
    <property type="entry name" value="AP_endonuc_2"/>
    <property type="match status" value="1"/>
</dbReference>
<keyword evidence="5 7" id="KW-0862">Zinc</keyword>
<evidence type="ECO:0000256" key="7">
    <source>
        <dbReference type="HAMAP-Rule" id="MF_00152"/>
    </source>
</evidence>
<name>A0A1G1ZVI0_9BACT</name>
<organism evidence="9 10">
    <name type="scientific">Candidatus Harrisonbacteria bacterium RIFCSPLOWO2_02_FULL_45_10c</name>
    <dbReference type="NCBI Taxonomy" id="1798410"/>
    <lineage>
        <taxon>Bacteria</taxon>
        <taxon>Candidatus Harrisoniibacteriota</taxon>
    </lineage>
</organism>
<keyword evidence="4 7" id="KW-0378">Hydrolase</keyword>
<evidence type="ECO:0000256" key="5">
    <source>
        <dbReference type="ARBA" id="ARBA00022833"/>
    </source>
</evidence>
<dbReference type="InterPro" id="IPR001719">
    <property type="entry name" value="AP_endonuc_2"/>
</dbReference>
<dbReference type="SMART" id="SM00518">
    <property type="entry name" value="AP2Ec"/>
    <property type="match status" value="1"/>
</dbReference>
<dbReference type="STRING" id="1798410.A3H63_01290"/>
<feature type="binding site" evidence="7">
    <location>
        <position position="213"/>
    </location>
    <ligand>
        <name>Zn(2+)</name>
        <dbReference type="ChEBI" id="CHEBI:29105"/>
        <label>2</label>
    </ligand>
</feature>
<evidence type="ECO:0000256" key="3">
    <source>
        <dbReference type="ARBA" id="ARBA00022763"/>
    </source>
</evidence>
<gene>
    <name evidence="7" type="primary">nfo</name>
    <name evidence="9" type="ORF">A3H63_01290</name>
</gene>
<evidence type="ECO:0000259" key="8">
    <source>
        <dbReference type="Pfam" id="PF01261"/>
    </source>
</evidence>
<dbReference type="PROSITE" id="PS51432">
    <property type="entry name" value="AP_NUCLEASE_F2_4"/>
    <property type="match status" value="1"/>
</dbReference>
<feature type="binding site" evidence="7">
    <location>
        <position position="142"/>
    </location>
    <ligand>
        <name>Zn(2+)</name>
        <dbReference type="ChEBI" id="CHEBI:29105"/>
        <label>2</label>
    </ligand>
</feature>
<dbReference type="EMBL" id="MHJM01000019">
    <property type="protein sequence ID" value="OGY67750.1"/>
    <property type="molecule type" value="Genomic_DNA"/>
</dbReference>
<dbReference type="NCBIfam" id="TIGR00587">
    <property type="entry name" value="nfo"/>
    <property type="match status" value="1"/>
</dbReference>
<dbReference type="InterPro" id="IPR036237">
    <property type="entry name" value="Xyl_isomerase-like_sf"/>
</dbReference>
<evidence type="ECO:0000313" key="10">
    <source>
        <dbReference type="Proteomes" id="UP000176284"/>
    </source>
</evidence>
<protein>
    <recommendedName>
        <fullName evidence="7">Probable endonuclease 4</fullName>
        <ecNumber evidence="7">3.1.21.2</ecNumber>
    </recommendedName>
    <alternativeName>
        <fullName evidence="7">Endodeoxyribonuclease IV</fullName>
    </alternativeName>
    <alternativeName>
        <fullName evidence="7">Endonuclease IV</fullName>
    </alternativeName>
</protein>
<dbReference type="GO" id="GO:0008270">
    <property type="term" value="F:zinc ion binding"/>
    <property type="evidence" value="ECO:0007669"/>
    <property type="project" value="UniProtKB-UniRule"/>
</dbReference>
<feature type="binding site" evidence="7">
    <location>
        <position position="178"/>
    </location>
    <ligand>
        <name>Zn(2+)</name>
        <dbReference type="ChEBI" id="CHEBI:29105"/>
        <label>3</label>
    </ligand>
</feature>
<feature type="domain" description="Xylose isomerase-like TIM barrel" evidence="8">
    <location>
        <begin position="17"/>
        <end position="276"/>
    </location>
</feature>
<dbReference type="PANTHER" id="PTHR21445">
    <property type="entry name" value="ENDONUCLEASE IV ENDODEOXYRIBONUCLEASE IV"/>
    <property type="match status" value="1"/>
</dbReference>
<evidence type="ECO:0000256" key="4">
    <source>
        <dbReference type="ARBA" id="ARBA00022801"/>
    </source>
</evidence>
<dbReference type="InterPro" id="IPR013022">
    <property type="entry name" value="Xyl_isomerase-like_TIM-brl"/>
</dbReference>
<evidence type="ECO:0000256" key="6">
    <source>
        <dbReference type="ARBA" id="ARBA00023204"/>
    </source>
</evidence>
<dbReference type="AlphaFoldDB" id="A0A1G1ZVI0"/>